<accession>A0A845ARX5</accession>
<evidence type="ECO:0000313" key="2">
    <source>
        <dbReference type="EMBL" id="MXP32239.1"/>
    </source>
</evidence>
<reference evidence="2 3" key="1">
    <citation type="submission" date="2019-12" db="EMBL/GenBank/DDBJ databases">
        <title>Genomic-based taxomic classification of the family Erythrobacteraceae.</title>
        <authorList>
            <person name="Xu L."/>
        </authorList>
    </citation>
    <scope>NUCLEOTIDE SEQUENCE [LARGE SCALE GENOMIC DNA]</scope>
    <source>
        <strain evidence="2 3">JCM 16677</strain>
    </source>
</reference>
<dbReference type="OrthoDB" id="7427292at2"/>
<protein>
    <recommendedName>
        <fullName evidence="4">DUF4261 domain-containing protein</fullName>
    </recommendedName>
</protein>
<gene>
    <name evidence="2" type="ORF">GRI94_10465</name>
</gene>
<name>A0A845ARX5_9SPHN</name>
<dbReference type="EMBL" id="WTYE01000001">
    <property type="protein sequence ID" value="MXP32239.1"/>
    <property type="molecule type" value="Genomic_DNA"/>
</dbReference>
<keyword evidence="3" id="KW-1185">Reference proteome</keyword>
<organism evidence="2 3">
    <name type="scientific">Parerythrobacter jejuensis</name>
    <dbReference type="NCBI Taxonomy" id="795812"/>
    <lineage>
        <taxon>Bacteria</taxon>
        <taxon>Pseudomonadati</taxon>
        <taxon>Pseudomonadota</taxon>
        <taxon>Alphaproteobacteria</taxon>
        <taxon>Sphingomonadales</taxon>
        <taxon>Erythrobacteraceae</taxon>
        <taxon>Parerythrobacter</taxon>
    </lineage>
</organism>
<feature type="region of interest" description="Disordered" evidence="1">
    <location>
        <begin position="1"/>
        <end position="25"/>
    </location>
</feature>
<proteinExistence type="predicted"/>
<dbReference type="AlphaFoldDB" id="A0A845ARX5"/>
<feature type="compositionally biased region" description="Basic and acidic residues" evidence="1">
    <location>
        <begin position="14"/>
        <end position="24"/>
    </location>
</feature>
<comment type="caution">
    <text evidence="2">The sequence shown here is derived from an EMBL/GenBank/DDBJ whole genome shotgun (WGS) entry which is preliminary data.</text>
</comment>
<sequence length="266" mass="28955">MFERKGRGLAIADIKSRSQDRSPEPEILFLFPEGKGPDAREIAGAIEAVEGASISLDSLPAQAGFESWFEVQRNGLTYELAGPETGAASYNLQPDRLIGLDATDAHAPMHTIELALGPHIASGRASLPIVQEYLNLGRHIAEGLDGLSAVFWRPSRVAMDVSSFHTTIGQWVDGGQLPLTIFITFRDVLGEGLQSRGLSHFTGQELRMEAGLMPEPEQSEQLGQRLAAQLIHQGTISEPQEIAGPDGRPLRLEPSRNGRFVRVWMG</sequence>
<evidence type="ECO:0000313" key="3">
    <source>
        <dbReference type="Proteomes" id="UP000446786"/>
    </source>
</evidence>
<evidence type="ECO:0008006" key="4">
    <source>
        <dbReference type="Google" id="ProtNLM"/>
    </source>
</evidence>
<evidence type="ECO:0000256" key="1">
    <source>
        <dbReference type="SAM" id="MobiDB-lite"/>
    </source>
</evidence>
<dbReference type="Proteomes" id="UP000446786">
    <property type="component" value="Unassembled WGS sequence"/>
</dbReference>
<dbReference type="RefSeq" id="WP_160779593.1">
    <property type="nucleotide sequence ID" value="NZ_BAAAZF010000001.1"/>
</dbReference>